<feature type="chain" id="PRO_5019068829" evidence="4">
    <location>
        <begin position="24"/>
        <end position="442"/>
    </location>
</feature>
<feature type="repeat" description="TPR" evidence="3">
    <location>
        <begin position="285"/>
        <end position="318"/>
    </location>
</feature>
<gene>
    <name evidence="5" type="ORF">SanaruYs_09600</name>
</gene>
<feature type="signal peptide" evidence="4">
    <location>
        <begin position="1"/>
        <end position="23"/>
    </location>
</feature>
<dbReference type="AlphaFoldDB" id="A0A401U772"/>
<evidence type="ECO:0000256" key="1">
    <source>
        <dbReference type="ARBA" id="ARBA00022737"/>
    </source>
</evidence>
<dbReference type="Pfam" id="PF07719">
    <property type="entry name" value="TPR_2"/>
    <property type="match status" value="1"/>
</dbReference>
<reference evidence="5 6" key="1">
    <citation type="submission" date="2018-11" db="EMBL/GenBank/DDBJ databases">
        <title>Chryseotalea sanarue gen. nov., sp., nov., a member of the family Cytophagaceae, isolated from a brackish lake in Hamamatsu Japan.</title>
        <authorList>
            <person name="Maejima Y."/>
            <person name="Iino T."/>
            <person name="Muraguchi Y."/>
            <person name="Fukuda K."/>
            <person name="Ohkuma M."/>
            <person name="Moriuchi R."/>
            <person name="Dohra H."/>
            <person name="Kimbara K."/>
            <person name="Shintani M."/>
        </authorList>
    </citation>
    <scope>NUCLEOTIDE SEQUENCE [LARGE SCALE GENOMIC DNA]</scope>
    <source>
        <strain evidence="5 6">Ys</strain>
    </source>
</reference>
<evidence type="ECO:0000256" key="3">
    <source>
        <dbReference type="PROSITE-ProRule" id="PRU00339"/>
    </source>
</evidence>
<dbReference type="InterPro" id="IPR013105">
    <property type="entry name" value="TPR_2"/>
</dbReference>
<comment type="caution">
    <text evidence="5">The sequence shown here is derived from an EMBL/GenBank/DDBJ whole genome shotgun (WGS) entry which is preliminary data.</text>
</comment>
<feature type="repeat" description="TPR" evidence="3">
    <location>
        <begin position="322"/>
        <end position="355"/>
    </location>
</feature>
<accession>A0A401U772</accession>
<evidence type="ECO:0000256" key="4">
    <source>
        <dbReference type="SAM" id="SignalP"/>
    </source>
</evidence>
<keyword evidence="4" id="KW-0732">Signal</keyword>
<keyword evidence="1" id="KW-0677">Repeat</keyword>
<evidence type="ECO:0000313" key="5">
    <source>
        <dbReference type="EMBL" id="GCC50742.1"/>
    </source>
</evidence>
<dbReference type="EMBL" id="BHXQ01000002">
    <property type="protein sequence ID" value="GCC50742.1"/>
    <property type="molecule type" value="Genomic_DNA"/>
</dbReference>
<organism evidence="5 6">
    <name type="scientific">Chryseotalea sanaruensis</name>
    <dbReference type="NCBI Taxonomy" id="2482724"/>
    <lineage>
        <taxon>Bacteria</taxon>
        <taxon>Pseudomonadati</taxon>
        <taxon>Bacteroidota</taxon>
        <taxon>Cytophagia</taxon>
        <taxon>Cytophagales</taxon>
        <taxon>Chryseotaleaceae</taxon>
        <taxon>Chryseotalea</taxon>
    </lineage>
</organism>
<proteinExistence type="predicted"/>
<sequence length="442" mass="49541">MKMNVLKAILVISLSVGSLSSFAQCKDWTWPEDKATAEEKNVLYGDAVRNKHYKQAIAPHQWLLTNAPNLNTSIYIQGAEIFDELADVEKDATKKQIFIDSLMIIYDMRIKNCGEEASVMARKALSYYKFNINGAKGAEVLPVMDKAFELNGNNIMDGLLVPYMQSVRISAAKFKKLTEDQILEKYDMVSAVVDAKIKKAQSEAKPIDKLKKTKDEIDAILLTLVSFDCDRVKSTLAPKFKQNPSDINLAKKIFGFMLQGKCTDDPLWLEAGEAIHNAADGQKDYGLAKNLGLRYFTMDNFEKAEFYFSEALALAPDNAAKAEMLILQGSMASRKGSKSDARELFRQAAAADPSNKDAFERIGDLYLNSFNDCKKMDSQADDRAVYLIAYDYYAKAGATQKMSAAKSNFPSKEDIFLKNYSQGQSIRVDCWINENTTIRTRD</sequence>
<name>A0A401U772_9BACT</name>
<protein>
    <submittedName>
        <fullName evidence="5">Uncharacterized protein</fullName>
    </submittedName>
</protein>
<dbReference type="SMART" id="SM00028">
    <property type="entry name" value="TPR"/>
    <property type="match status" value="2"/>
</dbReference>
<keyword evidence="2 3" id="KW-0802">TPR repeat</keyword>
<dbReference type="InterPro" id="IPR019734">
    <property type="entry name" value="TPR_rpt"/>
</dbReference>
<evidence type="ECO:0000256" key="2">
    <source>
        <dbReference type="ARBA" id="ARBA00022803"/>
    </source>
</evidence>
<keyword evidence="6" id="KW-1185">Reference proteome</keyword>
<dbReference type="SUPFAM" id="SSF48452">
    <property type="entry name" value="TPR-like"/>
    <property type="match status" value="1"/>
</dbReference>
<dbReference type="Gene3D" id="1.25.40.10">
    <property type="entry name" value="Tetratricopeptide repeat domain"/>
    <property type="match status" value="1"/>
</dbReference>
<evidence type="ECO:0000313" key="6">
    <source>
        <dbReference type="Proteomes" id="UP000288227"/>
    </source>
</evidence>
<dbReference type="InterPro" id="IPR011990">
    <property type="entry name" value="TPR-like_helical_dom_sf"/>
</dbReference>
<dbReference type="Proteomes" id="UP000288227">
    <property type="component" value="Unassembled WGS sequence"/>
</dbReference>
<dbReference type="PROSITE" id="PS50005">
    <property type="entry name" value="TPR"/>
    <property type="match status" value="2"/>
</dbReference>